<evidence type="ECO:0008006" key="5">
    <source>
        <dbReference type="Google" id="ProtNLM"/>
    </source>
</evidence>
<feature type="domain" description="Non-reducing end beta-L-arabinofuranosidase-like GH127 catalytic" evidence="1">
    <location>
        <begin position="60"/>
        <end position="379"/>
    </location>
</feature>
<comment type="caution">
    <text evidence="3">The sequence shown here is derived from an EMBL/GenBank/DDBJ whole genome shotgun (WGS) entry which is preliminary data.</text>
</comment>
<dbReference type="InterPro" id="IPR049174">
    <property type="entry name" value="Beta-AFase-like"/>
</dbReference>
<keyword evidence="4" id="KW-1185">Reference proteome</keyword>
<dbReference type="PANTHER" id="PTHR43465:SF2">
    <property type="entry name" value="DUF1680 DOMAIN PROTEIN (AFU_ORTHOLOGUE AFUA_1G08910)"/>
    <property type="match status" value="1"/>
</dbReference>
<dbReference type="RefSeq" id="WP_203700858.1">
    <property type="nucleotide sequence ID" value="NZ_BAAALU010000005.1"/>
</dbReference>
<feature type="domain" description="Non-reducing end beta-L-arabinofuranosidase-like GH127 middle" evidence="2">
    <location>
        <begin position="395"/>
        <end position="482"/>
    </location>
</feature>
<evidence type="ECO:0000313" key="3">
    <source>
        <dbReference type="EMBL" id="GIF55144.1"/>
    </source>
</evidence>
<dbReference type="InterPro" id="IPR012878">
    <property type="entry name" value="Beta-AFase-like_GH127_cat"/>
</dbReference>
<dbReference type="SUPFAM" id="SSF48208">
    <property type="entry name" value="Six-hairpin glycosidases"/>
    <property type="match status" value="1"/>
</dbReference>
<sequence length="736" mass="78624">MRRLSWVVPAGRPDLFEPVTSTGLAPESYLGERVAGNLRRLLAVDLAPLLAGFRSRPGEHPWIGEHIGKWLDAAALTWAATGDDRLRAKLDEAVTVLIASQEDDGYLGTYAAGTRLGTHPDPRSDWDVWVHKYALVGLLSYYAHTGERRALDAARKAGDLLVATFQTGSQDIIAAGTHTGMAATSVLEPVVLLHRHTGDPRYLAFAEHIVAAWDQPNGPRVLSTLLDSGRVSEVGNGKAYEMLSNIVGLVELARISGDDRHFTAAVRAWHDVVAHHRYITGTASFGEHFHRPDELPDSTSVHMGETCVTVTWLHLTRQLFALTGECVFADEIERTLFNHLRAAQLPDGSGWSYYTPLDGYRDYGPGISCCVSSGPRGVATGAASVFAVAAERDELVVSLYQDAAATVELDGRAVRVTLASAVPFDGGAVLTLDLDRPATFSVRLRRPPWADGFHVDGAAEADGWFVLPTREWQGGERITVRFGLGAHTVAGTGWNASRVALGWGPLVLAYRADGPQPTAFDVFDGHDFGPVTRDPSAWRVDNRLAPGGQRTAVLAPFADLGADGGPTRVWLAHAPGGEDLSVLHGAIESRSSGSLGKGSVADYDPAAFAATDVGPAGEEQWFALDLDRPATFDRVVVAHGRSLVHGGWFDTSAGPPRIEARTGQGQWATIATVDGYPDTTAADNGGLRAGEVFEVVLAAPVTATGLRLIGTGSHGEYGPRVFVTCARLAAYRTVSP</sequence>
<evidence type="ECO:0000259" key="1">
    <source>
        <dbReference type="Pfam" id="PF07944"/>
    </source>
</evidence>
<evidence type="ECO:0000259" key="2">
    <source>
        <dbReference type="Pfam" id="PF20736"/>
    </source>
</evidence>
<reference evidence="3 4" key="1">
    <citation type="submission" date="2021-01" db="EMBL/GenBank/DDBJ databases">
        <title>Whole genome shotgun sequence of Asanoa iriomotensis NBRC 100142.</title>
        <authorList>
            <person name="Komaki H."/>
            <person name="Tamura T."/>
        </authorList>
    </citation>
    <scope>NUCLEOTIDE SEQUENCE [LARGE SCALE GENOMIC DNA]</scope>
    <source>
        <strain evidence="3 4">NBRC 100142</strain>
    </source>
</reference>
<organism evidence="3 4">
    <name type="scientific">Asanoa iriomotensis</name>
    <dbReference type="NCBI Taxonomy" id="234613"/>
    <lineage>
        <taxon>Bacteria</taxon>
        <taxon>Bacillati</taxon>
        <taxon>Actinomycetota</taxon>
        <taxon>Actinomycetes</taxon>
        <taxon>Micromonosporales</taxon>
        <taxon>Micromonosporaceae</taxon>
        <taxon>Asanoa</taxon>
    </lineage>
</organism>
<dbReference type="Proteomes" id="UP000624325">
    <property type="component" value="Unassembled WGS sequence"/>
</dbReference>
<protein>
    <recommendedName>
        <fullName evidence="5">F5/8 type C domain-containing protein</fullName>
    </recommendedName>
</protein>
<gene>
    <name evidence="3" type="ORF">Air01nite_12390</name>
</gene>
<dbReference type="EMBL" id="BONC01000005">
    <property type="protein sequence ID" value="GIF55144.1"/>
    <property type="molecule type" value="Genomic_DNA"/>
</dbReference>
<name>A0ABQ4BX92_9ACTN</name>
<dbReference type="Pfam" id="PF07944">
    <property type="entry name" value="Beta-AFase-like_GH127_cat"/>
    <property type="match status" value="1"/>
</dbReference>
<proteinExistence type="predicted"/>
<evidence type="ECO:0000313" key="4">
    <source>
        <dbReference type="Proteomes" id="UP000624325"/>
    </source>
</evidence>
<dbReference type="InterPro" id="IPR049046">
    <property type="entry name" value="Beta-AFase-like_GH127_middle"/>
</dbReference>
<dbReference type="InterPro" id="IPR008928">
    <property type="entry name" value="6-hairpin_glycosidase_sf"/>
</dbReference>
<dbReference type="PANTHER" id="PTHR43465">
    <property type="entry name" value="DUF1680 DOMAIN PROTEIN (AFU_ORTHOLOGUE AFUA_1G08910)"/>
    <property type="match status" value="1"/>
</dbReference>
<dbReference type="Pfam" id="PF20736">
    <property type="entry name" value="Glyco_hydro127M"/>
    <property type="match status" value="1"/>
</dbReference>
<dbReference type="Gene3D" id="2.60.120.260">
    <property type="entry name" value="Galactose-binding domain-like"/>
    <property type="match status" value="1"/>
</dbReference>
<accession>A0ABQ4BX92</accession>